<sequence length="143" mass="14934">MIPDYPLVIFDSAVPTLHPLPPTTTALNSDPSATSKIPPTSTEAPPVTTLTPPQATKAPTKLTVAPPTNPPSTHPTPSAPQDLATPTLIPTPSPKPSFTTVAPPLGCFDKYDDCATQLFVCSSPYAGDICQKFCGLCPPTRKV</sequence>
<dbReference type="EMBL" id="BLXT01007613">
    <property type="protein sequence ID" value="GFO40359.1"/>
    <property type="molecule type" value="Genomic_DNA"/>
</dbReference>
<reference evidence="2 3" key="1">
    <citation type="journal article" date="2021" name="Elife">
        <title>Chloroplast acquisition without the gene transfer in kleptoplastic sea slugs, Plakobranchus ocellatus.</title>
        <authorList>
            <person name="Maeda T."/>
            <person name="Takahashi S."/>
            <person name="Yoshida T."/>
            <person name="Shimamura S."/>
            <person name="Takaki Y."/>
            <person name="Nagai Y."/>
            <person name="Toyoda A."/>
            <person name="Suzuki Y."/>
            <person name="Arimoto A."/>
            <person name="Ishii H."/>
            <person name="Satoh N."/>
            <person name="Nishiyama T."/>
            <person name="Hasebe M."/>
            <person name="Maruyama T."/>
            <person name="Minagawa J."/>
            <person name="Obokata J."/>
            <person name="Shigenobu S."/>
        </authorList>
    </citation>
    <scope>NUCLEOTIDE SEQUENCE [LARGE SCALE GENOMIC DNA]</scope>
</reference>
<keyword evidence="3" id="KW-1185">Reference proteome</keyword>
<dbReference type="Proteomes" id="UP000735302">
    <property type="component" value="Unassembled WGS sequence"/>
</dbReference>
<evidence type="ECO:0008006" key="4">
    <source>
        <dbReference type="Google" id="ProtNLM"/>
    </source>
</evidence>
<gene>
    <name evidence="2" type="ORF">PoB_006686400</name>
</gene>
<organism evidence="2 3">
    <name type="scientific">Plakobranchus ocellatus</name>
    <dbReference type="NCBI Taxonomy" id="259542"/>
    <lineage>
        <taxon>Eukaryota</taxon>
        <taxon>Metazoa</taxon>
        <taxon>Spiralia</taxon>
        <taxon>Lophotrochozoa</taxon>
        <taxon>Mollusca</taxon>
        <taxon>Gastropoda</taxon>
        <taxon>Heterobranchia</taxon>
        <taxon>Euthyneura</taxon>
        <taxon>Panpulmonata</taxon>
        <taxon>Sacoglossa</taxon>
        <taxon>Placobranchoidea</taxon>
        <taxon>Plakobranchidae</taxon>
        <taxon>Plakobranchus</taxon>
    </lineage>
</organism>
<feature type="compositionally biased region" description="Pro residues" evidence="1">
    <location>
        <begin position="67"/>
        <end position="78"/>
    </location>
</feature>
<comment type="caution">
    <text evidence="2">The sequence shown here is derived from an EMBL/GenBank/DDBJ whole genome shotgun (WGS) entry which is preliminary data.</text>
</comment>
<evidence type="ECO:0000256" key="1">
    <source>
        <dbReference type="SAM" id="MobiDB-lite"/>
    </source>
</evidence>
<name>A0AAV4D820_9GAST</name>
<dbReference type="AlphaFoldDB" id="A0AAV4D820"/>
<protein>
    <recommendedName>
        <fullName evidence="4">ShKT domain-containing protein</fullName>
    </recommendedName>
</protein>
<accession>A0AAV4D820</accession>
<feature type="region of interest" description="Disordered" evidence="1">
    <location>
        <begin position="14"/>
        <end position="96"/>
    </location>
</feature>
<evidence type="ECO:0000313" key="3">
    <source>
        <dbReference type="Proteomes" id="UP000735302"/>
    </source>
</evidence>
<evidence type="ECO:0000313" key="2">
    <source>
        <dbReference type="EMBL" id="GFO40359.1"/>
    </source>
</evidence>
<proteinExistence type="predicted"/>
<feature type="compositionally biased region" description="Polar residues" evidence="1">
    <location>
        <begin position="26"/>
        <end position="54"/>
    </location>
</feature>